<dbReference type="InterPro" id="IPR038444">
    <property type="entry name" value="DUF465_sf"/>
</dbReference>
<name>A0A6C2D365_9RHOO</name>
<evidence type="ECO:0000313" key="1">
    <source>
        <dbReference type="EMBL" id="TYC60012.1"/>
    </source>
</evidence>
<gene>
    <name evidence="1" type="ORF">ETQ85_08305</name>
</gene>
<dbReference type="InterPro" id="IPR007420">
    <property type="entry name" value="DUF465"/>
</dbReference>
<organism evidence="1 2">
    <name type="scientific">Zoogloea oleivorans</name>
    <dbReference type="NCBI Taxonomy" id="1552750"/>
    <lineage>
        <taxon>Bacteria</taxon>
        <taxon>Pseudomonadati</taxon>
        <taxon>Pseudomonadota</taxon>
        <taxon>Betaproteobacteria</taxon>
        <taxon>Rhodocyclales</taxon>
        <taxon>Zoogloeaceae</taxon>
        <taxon>Zoogloea</taxon>
    </lineage>
</organism>
<sequence>MEQHDLNHEFPEYRDQIHTMKMSSGRFSRLFDEYHEVNRHVVRVEVNAELATDFELEDLKKRRLQLKDALYELLKGASVN</sequence>
<keyword evidence="2" id="KW-1185">Reference proteome</keyword>
<dbReference type="RefSeq" id="WP_148578570.1">
    <property type="nucleotide sequence ID" value="NZ_JAVEUW010000002.1"/>
</dbReference>
<evidence type="ECO:0000313" key="2">
    <source>
        <dbReference type="Proteomes" id="UP000389128"/>
    </source>
</evidence>
<comment type="caution">
    <text evidence="1">The sequence shown here is derived from an EMBL/GenBank/DDBJ whole genome shotgun (WGS) entry which is preliminary data.</text>
</comment>
<accession>A0A6C2D365</accession>
<reference evidence="1 2" key="1">
    <citation type="submission" date="2019-01" db="EMBL/GenBank/DDBJ databases">
        <title>Zoogloea oleivorans genome sequencing and assembly.</title>
        <authorList>
            <person name="Tancsics A."/>
            <person name="Farkas M."/>
            <person name="Kriszt B."/>
            <person name="Maroti G."/>
            <person name="Horvath B."/>
        </authorList>
    </citation>
    <scope>NUCLEOTIDE SEQUENCE [LARGE SCALE GENOMIC DNA]</scope>
    <source>
        <strain evidence="1 2">Buc</strain>
    </source>
</reference>
<dbReference type="Gene3D" id="6.10.280.50">
    <property type="match status" value="1"/>
</dbReference>
<dbReference type="Pfam" id="PF04325">
    <property type="entry name" value="DUF465"/>
    <property type="match status" value="1"/>
</dbReference>
<dbReference type="AlphaFoldDB" id="A0A6C2D365"/>
<dbReference type="EMBL" id="SDKK01000006">
    <property type="protein sequence ID" value="TYC60012.1"/>
    <property type="molecule type" value="Genomic_DNA"/>
</dbReference>
<dbReference type="OrthoDB" id="5616367at2"/>
<proteinExistence type="predicted"/>
<dbReference type="Proteomes" id="UP000389128">
    <property type="component" value="Unassembled WGS sequence"/>
</dbReference>
<protein>
    <submittedName>
        <fullName evidence="1">DUF465 domain-containing protein</fullName>
    </submittedName>
</protein>